<evidence type="ECO:0000256" key="3">
    <source>
        <dbReference type="ARBA" id="ARBA00023054"/>
    </source>
</evidence>
<dbReference type="InterPro" id="IPR058792">
    <property type="entry name" value="Beta-barrel_RND_2"/>
</dbReference>
<dbReference type="GO" id="GO:0030313">
    <property type="term" value="C:cell envelope"/>
    <property type="evidence" value="ECO:0007669"/>
    <property type="project" value="UniProtKB-SubCell"/>
</dbReference>
<evidence type="ECO:0000256" key="2">
    <source>
        <dbReference type="ARBA" id="ARBA00009477"/>
    </source>
</evidence>
<evidence type="ECO:0000259" key="6">
    <source>
        <dbReference type="Pfam" id="PF25954"/>
    </source>
</evidence>
<dbReference type="NCBIfam" id="TIGR01730">
    <property type="entry name" value="RND_mfp"/>
    <property type="match status" value="1"/>
</dbReference>
<dbReference type="Proteomes" id="UP000567293">
    <property type="component" value="Unassembled WGS sequence"/>
</dbReference>
<evidence type="ECO:0000256" key="5">
    <source>
        <dbReference type="SAM" id="MobiDB-lite"/>
    </source>
</evidence>
<sequence length="281" mass="29981">MDQANAQVRAADAQINQSRAQLAQSRAQLEQAQAQAKTTQGALDLAETNLRYCTILSPIDGTVVARNVTVGQSVAASLQAPVVFSIAQDLTRMQLYASTDESDTGNIKIGTEATFQVDAFPSETFRGRVSAIRLNATTIQNVVTYNTVIDFENPDGKLLPGETAYATIPTGHVEDCRKVPNSALRFTPTFPSQQIQQLYRTYGIPAAATTSHVGGRHVVWQLEAGVLHPVAVQVGITDYTYTQLLSGNLKPGDVLAAGEEVSGGPEGPRSSPAPKFGAPKR</sequence>
<evidence type="ECO:0000313" key="7">
    <source>
        <dbReference type="EMBL" id="MBA0085571.1"/>
    </source>
</evidence>
<dbReference type="AlphaFoldDB" id="A0A7V8NQF7"/>
<keyword evidence="3 4" id="KW-0175">Coiled coil</keyword>
<organism evidence="7 8">
    <name type="scientific">Candidatus Acidiferrum panamense</name>
    <dbReference type="NCBI Taxonomy" id="2741543"/>
    <lineage>
        <taxon>Bacteria</taxon>
        <taxon>Pseudomonadati</taxon>
        <taxon>Acidobacteriota</taxon>
        <taxon>Terriglobia</taxon>
        <taxon>Candidatus Acidiferrales</taxon>
        <taxon>Candidatus Acidiferrum</taxon>
    </lineage>
</organism>
<keyword evidence="8" id="KW-1185">Reference proteome</keyword>
<dbReference type="InterPro" id="IPR006143">
    <property type="entry name" value="RND_pump_MFP"/>
</dbReference>
<feature type="region of interest" description="Disordered" evidence="5">
    <location>
        <begin position="255"/>
        <end position="281"/>
    </location>
</feature>
<dbReference type="EMBL" id="JACDQQ010001099">
    <property type="protein sequence ID" value="MBA0085571.1"/>
    <property type="molecule type" value="Genomic_DNA"/>
</dbReference>
<dbReference type="SUPFAM" id="SSF111369">
    <property type="entry name" value="HlyD-like secretion proteins"/>
    <property type="match status" value="1"/>
</dbReference>
<accession>A0A7V8NQF7</accession>
<reference evidence="7" key="1">
    <citation type="submission" date="2020-06" db="EMBL/GenBank/DDBJ databases">
        <title>Legume-microbial interactions unlock mineral nutrients during tropical forest succession.</title>
        <authorList>
            <person name="Epihov D.Z."/>
        </authorList>
    </citation>
    <scope>NUCLEOTIDE SEQUENCE [LARGE SCALE GENOMIC DNA]</scope>
    <source>
        <strain evidence="7">Pan2503</strain>
    </source>
</reference>
<name>A0A7V8NQF7_9BACT</name>
<comment type="caution">
    <text evidence="7">The sequence shown here is derived from an EMBL/GenBank/DDBJ whole genome shotgun (WGS) entry which is preliminary data.</text>
</comment>
<dbReference type="Gene3D" id="2.40.420.20">
    <property type="match status" value="1"/>
</dbReference>
<gene>
    <name evidence="7" type="ORF">HRJ53_11295</name>
</gene>
<comment type="similarity">
    <text evidence="2">Belongs to the membrane fusion protein (MFP) (TC 8.A.1) family.</text>
</comment>
<feature type="domain" description="CusB-like beta-barrel" evidence="6">
    <location>
        <begin position="97"/>
        <end position="168"/>
    </location>
</feature>
<dbReference type="Gene3D" id="2.40.30.170">
    <property type="match status" value="1"/>
</dbReference>
<dbReference type="InterPro" id="IPR050465">
    <property type="entry name" value="UPF0194_transport"/>
</dbReference>
<dbReference type="Gene3D" id="2.40.50.100">
    <property type="match status" value="1"/>
</dbReference>
<evidence type="ECO:0000256" key="1">
    <source>
        <dbReference type="ARBA" id="ARBA00004196"/>
    </source>
</evidence>
<dbReference type="GO" id="GO:0016020">
    <property type="term" value="C:membrane"/>
    <property type="evidence" value="ECO:0007669"/>
    <property type="project" value="InterPro"/>
</dbReference>
<proteinExistence type="inferred from homology"/>
<dbReference type="Pfam" id="PF25954">
    <property type="entry name" value="Beta-barrel_RND_2"/>
    <property type="match status" value="1"/>
</dbReference>
<comment type="subcellular location">
    <subcellularLocation>
        <location evidence="1">Cell envelope</location>
    </subcellularLocation>
</comment>
<evidence type="ECO:0000313" key="8">
    <source>
        <dbReference type="Proteomes" id="UP000567293"/>
    </source>
</evidence>
<dbReference type="PANTHER" id="PTHR32347">
    <property type="entry name" value="EFFLUX SYSTEM COMPONENT YKNX-RELATED"/>
    <property type="match status" value="1"/>
</dbReference>
<evidence type="ECO:0000256" key="4">
    <source>
        <dbReference type="SAM" id="Coils"/>
    </source>
</evidence>
<dbReference type="PANTHER" id="PTHR32347:SF14">
    <property type="entry name" value="EFFLUX SYSTEM COMPONENT YKNX-RELATED"/>
    <property type="match status" value="1"/>
</dbReference>
<feature type="coiled-coil region" evidence="4">
    <location>
        <begin position="1"/>
        <end position="49"/>
    </location>
</feature>
<dbReference type="GO" id="GO:0022857">
    <property type="term" value="F:transmembrane transporter activity"/>
    <property type="evidence" value="ECO:0007669"/>
    <property type="project" value="InterPro"/>
</dbReference>
<protein>
    <submittedName>
        <fullName evidence="7">Efflux RND transporter periplasmic adaptor subunit</fullName>
    </submittedName>
</protein>